<dbReference type="HOGENOM" id="CLU_3081441_0_0_9"/>
<proteinExistence type="predicted"/>
<organism evidence="1 2">
    <name type="scientific">Listeria innocua serovar 6a (strain ATCC BAA-680 / CLIP 11262)</name>
    <dbReference type="NCBI Taxonomy" id="272626"/>
    <lineage>
        <taxon>Bacteria</taxon>
        <taxon>Bacillati</taxon>
        <taxon>Bacillota</taxon>
        <taxon>Bacilli</taxon>
        <taxon>Bacillales</taxon>
        <taxon>Listeriaceae</taxon>
        <taxon>Listeria</taxon>
    </lineage>
</organism>
<evidence type="ECO:0000313" key="1">
    <source>
        <dbReference type="EMBL" id="CAC96468.1"/>
    </source>
</evidence>
<reference evidence="1 2" key="1">
    <citation type="journal article" date="2001" name="Science">
        <title>Comparative genomics of Listeria species.</title>
        <authorList>
            <person name="Glaser P."/>
            <person name="Frangeul L."/>
            <person name="Buchrieser C."/>
            <person name="Rusniok C."/>
            <person name="Amend A."/>
            <person name="Baquero F."/>
            <person name="Berche P."/>
            <person name="Bloecker H."/>
            <person name="Brandt P."/>
            <person name="Chakraborty T."/>
            <person name="Charbit A."/>
            <person name="Chetouani F."/>
            <person name="Couve E."/>
            <person name="de Daruvar A."/>
            <person name="Dehoux P."/>
            <person name="Domann E."/>
            <person name="Dominguez-Bernal G."/>
            <person name="Duchaud E."/>
            <person name="Durant L."/>
            <person name="Dussurget O."/>
            <person name="Entian K.-D."/>
            <person name="Fsihi H."/>
            <person name="Garcia-del Portillo F."/>
            <person name="Garrido P."/>
            <person name="Gautier L."/>
            <person name="Goebel W."/>
            <person name="Gomez-Lopez N."/>
            <person name="Hain T."/>
            <person name="Hauf J."/>
            <person name="Jackson D."/>
            <person name="Jones L.-M."/>
            <person name="Kaerst U."/>
            <person name="Kreft J."/>
            <person name="Kuhn M."/>
            <person name="Kunst F."/>
            <person name="Kurapkat G."/>
            <person name="Madueno E."/>
            <person name="Maitournam A."/>
            <person name="Mata Vicente J."/>
            <person name="Ng E."/>
            <person name="Nedjari H."/>
            <person name="Nordsiek G."/>
            <person name="Novella S."/>
            <person name="de Pablos B."/>
            <person name="Perez-Diaz J.-C."/>
            <person name="Purcell R."/>
            <person name="Remmel B."/>
            <person name="Rose M."/>
            <person name="Schlueter T."/>
            <person name="Simoes N."/>
            <person name="Tierrez A."/>
            <person name="Vazquez-Boland J.-A."/>
            <person name="Voss H."/>
            <person name="Wehland J."/>
            <person name="Cossart P."/>
        </authorList>
    </citation>
    <scope>NUCLEOTIDE SEQUENCE [LARGE SCALE GENOMIC DNA]</scope>
    <source>
        <strain evidence="2">ATCC BAA-680 / CLIP 11262</strain>
    </source>
</reference>
<protein>
    <submittedName>
        <fullName evidence="1">Lin1237 protein</fullName>
    </submittedName>
</protein>
<dbReference type="PIR" id="AD1587">
    <property type="entry name" value="AD1587"/>
</dbReference>
<dbReference type="EMBL" id="AL596168">
    <property type="protein sequence ID" value="CAC96468.1"/>
    <property type="molecule type" value="Genomic_DNA"/>
</dbReference>
<dbReference type="RefSeq" id="WP_010990850.1">
    <property type="nucleotide sequence ID" value="NC_003212.1"/>
</dbReference>
<dbReference type="Proteomes" id="UP000002513">
    <property type="component" value="Chromosome"/>
</dbReference>
<dbReference type="KEGG" id="lin:lin1237"/>
<evidence type="ECO:0000313" key="2">
    <source>
        <dbReference type="Proteomes" id="UP000002513"/>
    </source>
</evidence>
<dbReference type="STRING" id="272626.gene:17565568"/>
<accession>Q92CD5</accession>
<name>Q92CD5_LISIN</name>
<gene>
    <name evidence="1" type="ordered locus">lin1237</name>
</gene>
<sequence length="52" mass="6287">MSKVCDKENAVKVEIVYTELTQEQEQAMFNFFKSRSFPRIIKKLEEEERKKC</sequence>
<dbReference type="AlphaFoldDB" id="Q92CD5"/>